<evidence type="ECO:0000256" key="1">
    <source>
        <dbReference type="SAM" id="MobiDB-lite"/>
    </source>
</evidence>
<evidence type="ECO:0000313" key="2">
    <source>
        <dbReference type="EMBL" id="MDQ0176137.1"/>
    </source>
</evidence>
<reference evidence="2 3" key="1">
    <citation type="submission" date="2023-07" db="EMBL/GenBank/DDBJ databases">
        <title>Genomic Encyclopedia of Type Strains, Phase IV (KMG-IV): sequencing the most valuable type-strain genomes for metagenomic binning, comparative biology and taxonomic classification.</title>
        <authorList>
            <person name="Goeker M."/>
        </authorList>
    </citation>
    <scope>NUCLEOTIDE SEQUENCE [LARGE SCALE GENOMIC DNA]</scope>
    <source>
        <strain evidence="2 3">DSM 23837</strain>
    </source>
</reference>
<feature type="compositionally biased region" description="Basic and acidic residues" evidence="1">
    <location>
        <begin position="16"/>
        <end position="35"/>
    </location>
</feature>
<feature type="region of interest" description="Disordered" evidence="1">
    <location>
        <begin position="106"/>
        <end position="129"/>
    </location>
</feature>
<feature type="compositionally biased region" description="Polar residues" evidence="1">
    <location>
        <begin position="106"/>
        <end position="115"/>
    </location>
</feature>
<organism evidence="2 3">
    <name type="scientific">Bacillus chungangensis</name>
    <dbReference type="NCBI Taxonomy" id="587633"/>
    <lineage>
        <taxon>Bacteria</taxon>
        <taxon>Bacillati</taxon>
        <taxon>Bacillota</taxon>
        <taxon>Bacilli</taxon>
        <taxon>Bacillales</taxon>
        <taxon>Bacillaceae</taxon>
        <taxon>Bacillus</taxon>
    </lineage>
</organism>
<dbReference type="RefSeq" id="WP_307229051.1">
    <property type="nucleotide sequence ID" value="NZ_JAUSTT010000010.1"/>
</dbReference>
<protein>
    <recommendedName>
        <fullName evidence="4">Spore coat protein</fullName>
    </recommendedName>
</protein>
<comment type="caution">
    <text evidence="2">The sequence shown here is derived from an EMBL/GenBank/DDBJ whole genome shotgun (WGS) entry which is preliminary data.</text>
</comment>
<accession>A0ABT9WS61</accession>
<feature type="compositionally biased region" description="Low complexity" evidence="1">
    <location>
        <begin position="48"/>
        <end position="61"/>
    </location>
</feature>
<evidence type="ECO:0000313" key="3">
    <source>
        <dbReference type="Proteomes" id="UP001223586"/>
    </source>
</evidence>
<feature type="compositionally biased region" description="Basic and acidic residues" evidence="1">
    <location>
        <begin position="118"/>
        <end position="129"/>
    </location>
</feature>
<dbReference type="Proteomes" id="UP001223586">
    <property type="component" value="Unassembled WGS sequence"/>
</dbReference>
<keyword evidence="3" id="KW-1185">Reference proteome</keyword>
<evidence type="ECO:0008006" key="4">
    <source>
        <dbReference type="Google" id="ProtNLM"/>
    </source>
</evidence>
<feature type="region of interest" description="Disordered" evidence="1">
    <location>
        <begin position="16"/>
        <end position="61"/>
    </location>
</feature>
<dbReference type="EMBL" id="JAUSTT010000010">
    <property type="protein sequence ID" value="MDQ0176137.1"/>
    <property type="molecule type" value="Genomic_DNA"/>
</dbReference>
<gene>
    <name evidence="2" type="ORF">J2S08_001973</name>
</gene>
<proteinExistence type="predicted"/>
<sequence length="129" mass="14576">MTYYDEYWEEDHGHYKKWKDDNYHPKKKCKDDCPCRKHPRKKKDNDENTVTADQNNTNTTNQYAYAEANGGDANATIEATMFMAESIVNVAVGGDANAVAVNRNKTCQTNNAQSGDDNDSKACIDKDKK</sequence>
<name>A0ABT9WS61_9BACI</name>